<dbReference type="EMBL" id="AWSO01000015">
    <property type="protein sequence ID" value="ESK97926.1"/>
    <property type="molecule type" value="Genomic_DNA"/>
</dbReference>
<organism evidence="1 2">
    <name type="scientific">Moniliophthora roreri (strain MCA 2997)</name>
    <name type="common">Cocoa frosty pod rot fungus</name>
    <name type="synonym">Crinipellis roreri</name>
    <dbReference type="NCBI Taxonomy" id="1381753"/>
    <lineage>
        <taxon>Eukaryota</taxon>
        <taxon>Fungi</taxon>
        <taxon>Dikarya</taxon>
        <taxon>Basidiomycota</taxon>
        <taxon>Agaricomycotina</taxon>
        <taxon>Agaricomycetes</taxon>
        <taxon>Agaricomycetidae</taxon>
        <taxon>Agaricales</taxon>
        <taxon>Marasmiineae</taxon>
        <taxon>Marasmiaceae</taxon>
        <taxon>Moniliophthora</taxon>
    </lineage>
</organism>
<proteinExistence type="predicted"/>
<dbReference type="AlphaFoldDB" id="V2XYJ4"/>
<dbReference type="OrthoDB" id="5531344at2759"/>
<sequence length="165" mass="18051">MSLEPASSIEANSEIPGAVCAISHTLNVDEIIKSVGSDGHGANVFFVGTTRNTFQGKNVTHLEYQAYSKLAIKTMVDIVKAAQLSGPQIVDGSQVVSSLRCAVHHRIGVVPVGEPSIVIAVSAPHRKEAFVACEFILEEVKHKAQIWKREYYEGEEYDAEWKTNK</sequence>
<dbReference type="KEGG" id="mrr:Moror_17208"/>
<comment type="caution">
    <text evidence="1">The sequence shown here is derived from an EMBL/GenBank/DDBJ whole genome shotgun (WGS) entry which is preliminary data.</text>
</comment>
<dbReference type="SUPFAM" id="SSF54690">
    <property type="entry name" value="Molybdopterin synthase subunit MoaE"/>
    <property type="match status" value="1"/>
</dbReference>
<dbReference type="STRING" id="1381753.V2XYJ4"/>
<dbReference type="Pfam" id="PF02391">
    <property type="entry name" value="MoaE"/>
    <property type="match status" value="1"/>
</dbReference>
<gene>
    <name evidence="1" type="ORF">Moror_17208</name>
</gene>
<dbReference type="Gene3D" id="3.90.1170.40">
    <property type="entry name" value="Molybdopterin biosynthesis MoaE subunit"/>
    <property type="match status" value="1"/>
</dbReference>
<protein>
    <submittedName>
        <fullName evidence="1">Uncharacterized protein</fullName>
    </submittedName>
</protein>
<evidence type="ECO:0000313" key="2">
    <source>
        <dbReference type="Proteomes" id="UP000017559"/>
    </source>
</evidence>
<dbReference type="Proteomes" id="UP000017559">
    <property type="component" value="Unassembled WGS sequence"/>
</dbReference>
<keyword evidence="2" id="KW-1185">Reference proteome</keyword>
<dbReference type="InterPro" id="IPR036563">
    <property type="entry name" value="MoaE_sf"/>
</dbReference>
<reference evidence="1 2" key="1">
    <citation type="journal article" date="2014" name="BMC Genomics">
        <title>Genome and secretome analysis of the hemibiotrophic fungal pathogen, Moniliophthora roreri, which causes frosty pod rot disease of cacao: mechanisms of the biotrophic and necrotrophic phases.</title>
        <authorList>
            <person name="Meinhardt L.W."/>
            <person name="Costa G.G.L."/>
            <person name="Thomazella D.P.T."/>
            <person name="Teixeira P.J.P.L."/>
            <person name="Carazzolle M.F."/>
            <person name="Schuster S.C."/>
            <person name="Carlson J.E."/>
            <person name="Guiltinan M.J."/>
            <person name="Mieczkowski P."/>
            <person name="Farmer A."/>
            <person name="Ramaraj T."/>
            <person name="Crozier J."/>
            <person name="Davis R.E."/>
            <person name="Shao J."/>
            <person name="Melnick R.L."/>
            <person name="Pereira G.A.G."/>
            <person name="Bailey B.A."/>
        </authorList>
    </citation>
    <scope>NUCLEOTIDE SEQUENCE [LARGE SCALE GENOMIC DNA]</scope>
    <source>
        <strain evidence="1 2">MCA 2997</strain>
    </source>
</reference>
<accession>V2XYJ4</accession>
<dbReference type="PANTHER" id="PTHR23404">
    <property type="entry name" value="MOLYBDOPTERIN SYNTHASE RELATED"/>
    <property type="match status" value="1"/>
</dbReference>
<dbReference type="CDD" id="cd00756">
    <property type="entry name" value="MoaE"/>
    <property type="match status" value="1"/>
</dbReference>
<evidence type="ECO:0000313" key="1">
    <source>
        <dbReference type="EMBL" id="ESK97926.1"/>
    </source>
</evidence>
<dbReference type="HOGENOM" id="CLU_089568_3_1_1"/>
<dbReference type="InterPro" id="IPR003448">
    <property type="entry name" value="Mopterin_biosynth_MoaE"/>
</dbReference>
<name>V2XYJ4_MONRO</name>
<dbReference type="GO" id="GO:0006777">
    <property type="term" value="P:Mo-molybdopterin cofactor biosynthetic process"/>
    <property type="evidence" value="ECO:0007669"/>
    <property type="project" value="InterPro"/>
</dbReference>